<dbReference type="EMBL" id="BAABRN010000110">
    <property type="protein sequence ID" value="GAA5504343.1"/>
    <property type="molecule type" value="Genomic_DNA"/>
</dbReference>
<dbReference type="Proteomes" id="UP001458946">
    <property type="component" value="Unassembled WGS sequence"/>
</dbReference>
<name>A0ABP9VGJ7_9DEIO</name>
<feature type="transmembrane region" description="Helical" evidence="1">
    <location>
        <begin position="88"/>
        <end position="111"/>
    </location>
</feature>
<feature type="transmembrane region" description="Helical" evidence="1">
    <location>
        <begin position="12"/>
        <end position="32"/>
    </location>
</feature>
<proteinExistence type="predicted"/>
<organism evidence="2 3">
    <name type="scientific">Deinococcus xinjiangensis</name>
    <dbReference type="NCBI Taxonomy" id="457454"/>
    <lineage>
        <taxon>Bacteria</taxon>
        <taxon>Thermotogati</taxon>
        <taxon>Deinococcota</taxon>
        <taxon>Deinococci</taxon>
        <taxon>Deinococcales</taxon>
        <taxon>Deinococcaceae</taxon>
        <taxon>Deinococcus</taxon>
    </lineage>
</organism>
<keyword evidence="1" id="KW-1133">Transmembrane helix</keyword>
<sequence>MLKNVAPSARRSFAAHLYLQVLKSVLALAFFAQSFQAKVKDRMAAIAAGISVFFLAVIGSTAFAQMTGGGNTNPDDIINKAVCGSNGWLTWFTSTKFLVVILAGGLVAYFIGKAVGKRDNDGILGAFIAVLGLGALRILVKIVTSC</sequence>
<keyword evidence="1" id="KW-0472">Membrane</keyword>
<feature type="transmembrane region" description="Helical" evidence="1">
    <location>
        <begin position="123"/>
        <end position="143"/>
    </location>
</feature>
<evidence type="ECO:0000313" key="2">
    <source>
        <dbReference type="EMBL" id="GAA5504343.1"/>
    </source>
</evidence>
<evidence type="ECO:0000313" key="3">
    <source>
        <dbReference type="Proteomes" id="UP001458946"/>
    </source>
</evidence>
<gene>
    <name evidence="2" type="ORF">Dxin01_04113</name>
</gene>
<reference evidence="2 3" key="1">
    <citation type="submission" date="2024-02" db="EMBL/GenBank/DDBJ databases">
        <title>Deinococcus xinjiangensis NBRC 107630.</title>
        <authorList>
            <person name="Ichikawa N."/>
            <person name="Katano-Makiyama Y."/>
            <person name="Hidaka K."/>
        </authorList>
    </citation>
    <scope>NUCLEOTIDE SEQUENCE [LARGE SCALE GENOMIC DNA]</scope>
    <source>
        <strain evidence="2 3">NBRC 107630</strain>
    </source>
</reference>
<keyword evidence="1" id="KW-0812">Transmembrane</keyword>
<accession>A0ABP9VGJ7</accession>
<evidence type="ECO:0000256" key="1">
    <source>
        <dbReference type="SAM" id="Phobius"/>
    </source>
</evidence>
<evidence type="ECO:0008006" key="4">
    <source>
        <dbReference type="Google" id="ProtNLM"/>
    </source>
</evidence>
<keyword evidence="3" id="KW-1185">Reference proteome</keyword>
<protein>
    <recommendedName>
        <fullName evidence="4">TrbC/VIRB2 family protein</fullName>
    </recommendedName>
</protein>
<feature type="transmembrane region" description="Helical" evidence="1">
    <location>
        <begin position="44"/>
        <end position="68"/>
    </location>
</feature>
<dbReference type="RefSeq" id="WP_353544302.1">
    <property type="nucleotide sequence ID" value="NZ_BAABRN010000110.1"/>
</dbReference>
<comment type="caution">
    <text evidence="2">The sequence shown here is derived from an EMBL/GenBank/DDBJ whole genome shotgun (WGS) entry which is preliminary data.</text>
</comment>